<sequence>MTTNPTIAIVGSGPIGSTYARILLEQLPQARVIMFEAGPQLTDRPGESVRNIADPAAKARAREMSQGPQAGEYRESLGIPAGTVTEGMFTARQGTHLLDFGGTGSAHADTFPAAAAATNVGGQGAHWTCATPSPAFSERIPFIGDAEWDGLIANAKDLLHVQSAAFADSAVGAAVRSLLEEEFGAELPEGYGVSTLPVAGDVQPDGSIRWAGADVVLGPLIDPASPLSARFELRDLTLVRRVERDGDRVTGVEVEDLRTGSTSFVAADVVVVAADAFRSPQLLWASGIRPRALGHYLTEHPVVISTVALDAGRMQRFATEEDLDAELARRAQNPADPVAAVNRIPFSEPEHPFSVQVMYSETTPFPMDPAAPHANNRWGYVNMGYGMRKHPRFEDAVTFNDDEPDYRGFPNMTIRYALTERENAEIDDATARLRRAGNALGTFVAEPRLMPNGSSLHYQGTMRMGEADDGTCVADPWSRVWGFSNLFVGGNALIPTATAMNPTLMSVAIAVRGARKLVEEVTSAPARATAEATA</sequence>
<comment type="cofactor">
    <cofactor evidence="1">
        <name>FAD</name>
        <dbReference type="ChEBI" id="CHEBI:57692"/>
    </cofactor>
</comment>
<dbReference type="Gene3D" id="3.50.50.60">
    <property type="entry name" value="FAD/NAD(P)-binding domain"/>
    <property type="match status" value="2"/>
</dbReference>
<feature type="domain" description="Glucose-methanol-choline oxidoreductase C-terminal" evidence="7">
    <location>
        <begin position="397"/>
        <end position="510"/>
    </location>
</feature>
<dbReference type="Pfam" id="PF05199">
    <property type="entry name" value="GMC_oxred_C"/>
    <property type="match status" value="1"/>
</dbReference>
<dbReference type="EMBL" id="LNQM01000003">
    <property type="protein sequence ID" value="KSU76813.1"/>
    <property type="molecule type" value="Genomic_DNA"/>
</dbReference>
<dbReference type="AlphaFoldDB" id="A0A0V8IPU5"/>
<dbReference type="GO" id="GO:0050660">
    <property type="term" value="F:flavin adenine dinucleotide binding"/>
    <property type="evidence" value="ECO:0007669"/>
    <property type="project" value="InterPro"/>
</dbReference>
<dbReference type="OrthoDB" id="9798604at2"/>
<dbReference type="InterPro" id="IPR007867">
    <property type="entry name" value="GMC_OxRtase_C"/>
</dbReference>
<dbReference type="RefSeq" id="WP_058267884.1">
    <property type="nucleotide sequence ID" value="NZ_FMAZ01000003.1"/>
</dbReference>
<reference evidence="8 9" key="1">
    <citation type="journal article" date="2014" name="Arch. Microbiol.">
        <title>Arthrobacter enclensis sp. nov., isolated from sediment sample.</title>
        <authorList>
            <person name="Dastager S.G."/>
            <person name="Liu Q."/>
            <person name="Tang S.K."/>
            <person name="Krishnamurthi S."/>
            <person name="Lee J.C."/>
            <person name="Li W.J."/>
        </authorList>
    </citation>
    <scope>NUCLEOTIDE SEQUENCE [LARGE SCALE GENOMIC DNA]</scope>
    <source>
        <strain evidence="8 9">NIO-1008</strain>
    </source>
</reference>
<proteinExistence type="inferred from homology"/>
<keyword evidence="3" id="KW-0285">Flavoprotein</keyword>
<dbReference type="InterPro" id="IPR036188">
    <property type="entry name" value="FAD/NAD-bd_sf"/>
</dbReference>
<evidence type="ECO:0000259" key="7">
    <source>
        <dbReference type="Pfam" id="PF05199"/>
    </source>
</evidence>
<keyword evidence="9" id="KW-1185">Reference proteome</keyword>
<dbReference type="PANTHER" id="PTHR42784:SF1">
    <property type="entry name" value="PYRANOSE 2-OXIDASE"/>
    <property type="match status" value="1"/>
</dbReference>
<feature type="domain" description="Glucose-methanol-choline oxidoreductase N-terminal" evidence="6">
    <location>
        <begin position="236"/>
        <end position="302"/>
    </location>
</feature>
<evidence type="ECO:0000256" key="5">
    <source>
        <dbReference type="ARBA" id="ARBA00023002"/>
    </source>
</evidence>
<protein>
    <submittedName>
        <fullName evidence="8">Choline dehydrogenase</fullName>
    </submittedName>
</protein>
<dbReference type="STRING" id="993070.AS031_09455"/>
<evidence type="ECO:0000256" key="1">
    <source>
        <dbReference type="ARBA" id="ARBA00001974"/>
    </source>
</evidence>
<keyword evidence="5" id="KW-0560">Oxidoreductase</keyword>
<evidence type="ECO:0000259" key="6">
    <source>
        <dbReference type="Pfam" id="PF00732"/>
    </source>
</evidence>
<keyword evidence="4" id="KW-0274">FAD</keyword>
<evidence type="ECO:0000256" key="3">
    <source>
        <dbReference type="ARBA" id="ARBA00022630"/>
    </source>
</evidence>
<evidence type="ECO:0000256" key="4">
    <source>
        <dbReference type="ARBA" id="ARBA00022827"/>
    </source>
</evidence>
<organism evidence="8 9">
    <name type="scientific">Pseudarthrobacter enclensis</name>
    <dbReference type="NCBI Taxonomy" id="993070"/>
    <lineage>
        <taxon>Bacteria</taxon>
        <taxon>Bacillati</taxon>
        <taxon>Actinomycetota</taxon>
        <taxon>Actinomycetes</taxon>
        <taxon>Micrococcales</taxon>
        <taxon>Micrococcaceae</taxon>
        <taxon>Pseudarthrobacter</taxon>
    </lineage>
</organism>
<gene>
    <name evidence="8" type="ORF">AS031_09455</name>
</gene>
<dbReference type="SUPFAM" id="SSF54373">
    <property type="entry name" value="FAD-linked reductases, C-terminal domain"/>
    <property type="match status" value="1"/>
</dbReference>
<dbReference type="SUPFAM" id="SSF51905">
    <property type="entry name" value="FAD/NAD(P)-binding domain"/>
    <property type="match status" value="1"/>
</dbReference>
<comment type="similarity">
    <text evidence="2">Belongs to the GMC oxidoreductase family.</text>
</comment>
<comment type="caution">
    <text evidence="8">The sequence shown here is derived from an EMBL/GenBank/DDBJ whole genome shotgun (WGS) entry which is preliminary data.</text>
</comment>
<dbReference type="InterPro" id="IPR000172">
    <property type="entry name" value="GMC_OxRdtase_N"/>
</dbReference>
<dbReference type="Pfam" id="PF00732">
    <property type="entry name" value="GMC_oxred_N"/>
    <property type="match status" value="1"/>
</dbReference>
<evidence type="ECO:0000313" key="8">
    <source>
        <dbReference type="EMBL" id="KSU76813.1"/>
    </source>
</evidence>
<accession>A0A0V8IPU5</accession>
<name>A0A0V8IPU5_9MICC</name>
<dbReference type="InterPro" id="IPR051473">
    <property type="entry name" value="P2Ox-like"/>
</dbReference>
<dbReference type="PANTHER" id="PTHR42784">
    <property type="entry name" value="PYRANOSE 2-OXIDASE"/>
    <property type="match status" value="1"/>
</dbReference>
<dbReference type="GO" id="GO:0016614">
    <property type="term" value="F:oxidoreductase activity, acting on CH-OH group of donors"/>
    <property type="evidence" value="ECO:0007669"/>
    <property type="project" value="InterPro"/>
</dbReference>
<evidence type="ECO:0000256" key="2">
    <source>
        <dbReference type="ARBA" id="ARBA00010790"/>
    </source>
</evidence>
<evidence type="ECO:0000313" key="9">
    <source>
        <dbReference type="Proteomes" id="UP000053199"/>
    </source>
</evidence>
<dbReference type="Proteomes" id="UP000053199">
    <property type="component" value="Unassembled WGS sequence"/>
</dbReference>